<feature type="coiled-coil region" evidence="1">
    <location>
        <begin position="222"/>
        <end position="256"/>
    </location>
</feature>
<feature type="coiled-coil region" evidence="1">
    <location>
        <begin position="443"/>
        <end position="498"/>
    </location>
</feature>
<proteinExistence type="predicted"/>
<evidence type="ECO:0000313" key="4">
    <source>
        <dbReference type="EMBL" id="CAK0860148.1"/>
    </source>
</evidence>
<reference evidence="4" key="1">
    <citation type="submission" date="2023-10" db="EMBL/GenBank/DDBJ databases">
        <authorList>
            <person name="Chen Y."/>
            <person name="Shah S."/>
            <person name="Dougan E. K."/>
            <person name="Thang M."/>
            <person name="Chan C."/>
        </authorList>
    </citation>
    <scope>NUCLEOTIDE SEQUENCE [LARGE SCALE GENOMIC DNA]</scope>
</reference>
<keyword evidence="1" id="KW-0175">Coiled coil</keyword>
<comment type="caution">
    <text evidence="4">The sequence shown here is derived from an EMBL/GenBank/DDBJ whole genome shotgun (WGS) entry which is preliminary data.</text>
</comment>
<feature type="signal peptide" evidence="3">
    <location>
        <begin position="1"/>
        <end position="18"/>
    </location>
</feature>
<evidence type="ECO:0000313" key="5">
    <source>
        <dbReference type="Proteomes" id="UP001189429"/>
    </source>
</evidence>
<keyword evidence="3" id="KW-0732">Signal</keyword>
<evidence type="ECO:0000256" key="3">
    <source>
        <dbReference type="SAM" id="SignalP"/>
    </source>
</evidence>
<dbReference type="Proteomes" id="UP001189429">
    <property type="component" value="Unassembled WGS sequence"/>
</dbReference>
<sequence length="619" mass="66035">MKNAGLLLAATLASLCSGASVDENPLGKVLELMDSLIAKVTADGEAEDKAFTEYVEWCDDTTKTQQYDIRTADTEKAALEAAIEKAAADIEASEGKIGDLAGKVAQAESELKDSALVREREASDFSSAEAQLMEALSALSRAIGVIEKEMAKNPAAFAQMDTSSVQGLVAGLSAVVDASGLGSADRETLVAFVQGQQRAADDVEDAGAPDPAAYKSHSTGILDVLENLKAKAEEQLADLRKAESNAKQNYALLKQSLEDQAAYDTKEMNEEKAFKSETEEGKATASSELKTTAALLADTQASLSNVQAGCMQLASDHDASVASRTTELKTLAEAKKVLTETSSGAVDQTYSFLQESRAASQLRTRSDLKGTEVVQFVRRLAKKEHSEALSQLGSRISALLQYGASAGEDPFVKVKSLIKDMIKKLEAEASAAATEKAYCDEQIAKTEAKKSELEDDVAKLTSKIDSKSASSAQLKEEVKVLQGELAALAKEQAELTQTRSDESAAYAKAKADLELGLMGVRKALQVLRKYYQGDGAAMLQASDAQPAKPVFHSKASGAGGSIIDIRSFGVRFRQEFGRRGGNRERRGRGLREEDAGDQGVHRHEEPERDIQSPGVQGFG</sequence>
<keyword evidence="5" id="KW-1185">Reference proteome</keyword>
<feature type="compositionally biased region" description="Basic and acidic residues" evidence="2">
    <location>
        <begin position="578"/>
        <end position="610"/>
    </location>
</feature>
<evidence type="ECO:0000256" key="2">
    <source>
        <dbReference type="SAM" id="MobiDB-lite"/>
    </source>
</evidence>
<protein>
    <submittedName>
        <fullName evidence="4">Uncharacterized protein</fullName>
    </submittedName>
</protein>
<name>A0ABN9UJZ4_9DINO</name>
<feature type="region of interest" description="Disordered" evidence="2">
    <location>
        <begin position="578"/>
        <end position="619"/>
    </location>
</feature>
<organism evidence="4 5">
    <name type="scientific">Prorocentrum cordatum</name>
    <dbReference type="NCBI Taxonomy" id="2364126"/>
    <lineage>
        <taxon>Eukaryota</taxon>
        <taxon>Sar</taxon>
        <taxon>Alveolata</taxon>
        <taxon>Dinophyceae</taxon>
        <taxon>Prorocentrales</taxon>
        <taxon>Prorocentraceae</taxon>
        <taxon>Prorocentrum</taxon>
    </lineage>
</organism>
<feature type="coiled-coil region" evidence="1">
    <location>
        <begin position="69"/>
        <end position="96"/>
    </location>
</feature>
<feature type="chain" id="PRO_5046850443" evidence="3">
    <location>
        <begin position="19"/>
        <end position="619"/>
    </location>
</feature>
<gene>
    <name evidence="4" type="ORF">PCOR1329_LOCUS49205</name>
</gene>
<dbReference type="EMBL" id="CAUYUJ010015951">
    <property type="protein sequence ID" value="CAK0860148.1"/>
    <property type="molecule type" value="Genomic_DNA"/>
</dbReference>
<evidence type="ECO:0000256" key="1">
    <source>
        <dbReference type="SAM" id="Coils"/>
    </source>
</evidence>
<accession>A0ABN9UJZ4</accession>